<accession>A0ABP1S0B0</accession>
<gene>
    <name evidence="2" type="ORF">ODALV1_LOCUS28165</name>
</gene>
<proteinExistence type="predicted"/>
<reference evidence="2 3" key="1">
    <citation type="submission" date="2024-08" db="EMBL/GenBank/DDBJ databases">
        <authorList>
            <person name="Cucini C."/>
            <person name="Frati F."/>
        </authorList>
    </citation>
    <scope>NUCLEOTIDE SEQUENCE [LARGE SCALE GENOMIC DNA]</scope>
</reference>
<feature type="signal peptide" evidence="1">
    <location>
        <begin position="1"/>
        <end position="18"/>
    </location>
</feature>
<protein>
    <recommendedName>
        <fullName evidence="4">CUB domain-containing protein</fullName>
    </recommendedName>
</protein>
<name>A0ABP1S0B0_9HEXA</name>
<dbReference type="EMBL" id="CAXLJM020000133">
    <property type="protein sequence ID" value="CAL8140153.1"/>
    <property type="molecule type" value="Genomic_DNA"/>
</dbReference>
<dbReference type="Proteomes" id="UP001642540">
    <property type="component" value="Unassembled WGS sequence"/>
</dbReference>
<dbReference type="SUPFAM" id="SSF49854">
    <property type="entry name" value="Spermadhesin, CUB domain"/>
    <property type="match status" value="2"/>
</dbReference>
<comment type="caution">
    <text evidence="2">The sequence shown here is derived from an EMBL/GenBank/DDBJ whole genome shotgun (WGS) entry which is preliminary data.</text>
</comment>
<dbReference type="InterPro" id="IPR035914">
    <property type="entry name" value="Sperma_CUB_dom_sf"/>
</dbReference>
<evidence type="ECO:0000313" key="2">
    <source>
        <dbReference type="EMBL" id="CAL8140153.1"/>
    </source>
</evidence>
<sequence>MKGFTSILVVALAYEIAATSIIPGHSEREPLEHVAQFHSGFQPVSPTNSDSSLLTTCNGVLNTTTGGISYKAFEPIAANERCVWTIRGGNAGGFSLNVFSIGSLGSRDTQVIATCLRHRENATHVLVNETGPVSGVGTCNVLVITLASGSDINNATGFVLEYSVLTAGYLSSSSRDYILNGGDAAIIPYPSTSARYESYELTTFAILPVPDSRTNVLYIKGELDGLTCWDTLAFIRFNASSTLPTKWQNEGRLCGNVLSEIMSNNDLILLTFDSDMSVVGTGFNLAVTASVSSTCSL</sequence>
<keyword evidence="3" id="KW-1185">Reference proteome</keyword>
<organism evidence="2 3">
    <name type="scientific">Orchesella dallaii</name>
    <dbReference type="NCBI Taxonomy" id="48710"/>
    <lineage>
        <taxon>Eukaryota</taxon>
        <taxon>Metazoa</taxon>
        <taxon>Ecdysozoa</taxon>
        <taxon>Arthropoda</taxon>
        <taxon>Hexapoda</taxon>
        <taxon>Collembola</taxon>
        <taxon>Entomobryomorpha</taxon>
        <taxon>Entomobryoidea</taxon>
        <taxon>Orchesellidae</taxon>
        <taxon>Orchesellinae</taxon>
        <taxon>Orchesella</taxon>
    </lineage>
</organism>
<evidence type="ECO:0000313" key="3">
    <source>
        <dbReference type="Proteomes" id="UP001642540"/>
    </source>
</evidence>
<keyword evidence="1" id="KW-0732">Signal</keyword>
<evidence type="ECO:0000256" key="1">
    <source>
        <dbReference type="SAM" id="SignalP"/>
    </source>
</evidence>
<evidence type="ECO:0008006" key="4">
    <source>
        <dbReference type="Google" id="ProtNLM"/>
    </source>
</evidence>
<feature type="chain" id="PRO_5047049105" description="CUB domain-containing protein" evidence="1">
    <location>
        <begin position="19"/>
        <end position="297"/>
    </location>
</feature>